<dbReference type="GO" id="GO:0046872">
    <property type="term" value="F:metal ion binding"/>
    <property type="evidence" value="ECO:0007669"/>
    <property type="project" value="InterPro"/>
</dbReference>
<dbReference type="Proteomes" id="UP000034235">
    <property type="component" value="Unassembled WGS sequence"/>
</dbReference>
<evidence type="ECO:0000313" key="4">
    <source>
        <dbReference type="Proteomes" id="UP000034235"/>
    </source>
</evidence>
<gene>
    <name evidence="3" type="ORF">US86_C0005G0065</name>
</gene>
<reference evidence="3 4" key="1">
    <citation type="journal article" date="2015" name="Nature">
        <title>rRNA introns, odd ribosomes, and small enigmatic genomes across a large radiation of phyla.</title>
        <authorList>
            <person name="Brown C.T."/>
            <person name="Hug L.A."/>
            <person name="Thomas B.C."/>
            <person name="Sharon I."/>
            <person name="Castelle C.J."/>
            <person name="Singh A."/>
            <person name="Wilkins M.J."/>
            <person name="Williams K.H."/>
            <person name="Banfield J.F."/>
        </authorList>
    </citation>
    <scope>NUCLEOTIDE SEQUENCE [LARGE SCALE GENOMIC DNA]</scope>
</reference>
<keyword evidence="2" id="KW-0812">Transmembrane</keyword>
<evidence type="ECO:0000256" key="2">
    <source>
        <dbReference type="SAM" id="Phobius"/>
    </source>
</evidence>
<dbReference type="GO" id="GO:0006801">
    <property type="term" value="P:superoxide metabolic process"/>
    <property type="evidence" value="ECO:0007669"/>
    <property type="project" value="InterPro"/>
</dbReference>
<protein>
    <recommendedName>
        <fullName evidence="5">CHRD domain-containing protein</fullName>
    </recommendedName>
</protein>
<dbReference type="EMBL" id="LBUP01000005">
    <property type="protein sequence ID" value="KKQ66454.1"/>
    <property type="molecule type" value="Genomic_DNA"/>
</dbReference>
<comment type="caution">
    <text evidence="3">The sequence shown here is derived from an EMBL/GenBank/DDBJ whole genome shotgun (WGS) entry which is preliminary data.</text>
</comment>
<comment type="similarity">
    <text evidence="1">Belongs to the Cu-Zn superoxide dismutase family.</text>
</comment>
<dbReference type="AlphaFoldDB" id="A0A0G0LYH7"/>
<accession>A0A0G0LYH7</accession>
<name>A0A0G0LYH7_9BACT</name>
<evidence type="ECO:0000256" key="1">
    <source>
        <dbReference type="ARBA" id="ARBA00010457"/>
    </source>
</evidence>
<dbReference type="InterPro" id="IPR036423">
    <property type="entry name" value="SOD-like_Cu/Zn_dom_sf"/>
</dbReference>
<proteinExistence type="inferred from homology"/>
<evidence type="ECO:0000313" key="3">
    <source>
        <dbReference type="EMBL" id="KKQ66454.1"/>
    </source>
</evidence>
<evidence type="ECO:0008006" key="5">
    <source>
        <dbReference type="Google" id="ProtNLM"/>
    </source>
</evidence>
<feature type="transmembrane region" description="Helical" evidence="2">
    <location>
        <begin position="6"/>
        <end position="25"/>
    </location>
</feature>
<sequence length="175" mass="18923">MSGRQILLFVALFILAVFGILFIFGRDQIGTQDVRQLGRFEDLNPSPSPLVSPIVSPSPSPSPEAENQFAADLSEVDESNEVGTATLIEIDDQVLVDLNMTNFPQGVPQPAHIHAGACPDVGDIIFPLNNVVNGKSRTILDTSLEYLRSLEPLAINVHKSVPESEIYVSCGDLVL</sequence>
<dbReference type="SUPFAM" id="SSF49329">
    <property type="entry name" value="Cu,Zn superoxide dismutase-like"/>
    <property type="match status" value="1"/>
</dbReference>
<keyword evidence="2" id="KW-1133">Transmembrane helix</keyword>
<organism evidence="3 4">
    <name type="scientific">Candidatus Daviesbacteria bacterium GW2011_GWA2_38_24</name>
    <dbReference type="NCBI Taxonomy" id="1618422"/>
    <lineage>
        <taxon>Bacteria</taxon>
        <taxon>Candidatus Daviesiibacteriota</taxon>
    </lineage>
</organism>
<keyword evidence="2" id="KW-0472">Membrane</keyword>